<gene>
    <name evidence="2" type="ORF">SAMN06296036_10642</name>
</gene>
<dbReference type="GO" id="GO:0006508">
    <property type="term" value="P:proteolysis"/>
    <property type="evidence" value="ECO:0007669"/>
    <property type="project" value="UniProtKB-KW"/>
</dbReference>
<organism evidence="2 3">
    <name type="scientific">Pseudobacteriovorax antillogorgiicola</name>
    <dbReference type="NCBI Taxonomy" id="1513793"/>
    <lineage>
        <taxon>Bacteria</taxon>
        <taxon>Pseudomonadati</taxon>
        <taxon>Bdellovibrionota</taxon>
        <taxon>Oligoflexia</taxon>
        <taxon>Oligoflexales</taxon>
        <taxon>Pseudobacteriovoracaceae</taxon>
        <taxon>Pseudobacteriovorax</taxon>
    </lineage>
</organism>
<dbReference type="PANTHER" id="PTHR43666:SF1">
    <property type="entry name" value="CONSERVED PROTEIN"/>
    <property type="match status" value="1"/>
</dbReference>
<dbReference type="InterPro" id="IPR045569">
    <property type="entry name" value="Metalloprtase-TldD/E_C"/>
</dbReference>
<dbReference type="RefSeq" id="WP_132318066.1">
    <property type="nucleotide sequence ID" value="NZ_FWZT01000006.1"/>
</dbReference>
<name>A0A1Y6BKU6_9BACT</name>
<protein>
    <submittedName>
        <fullName evidence="2">Predicted Zn-dependent protease or its inactivated homolog</fullName>
    </submittedName>
</protein>
<keyword evidence="2" id="KW-0645">Protease</keyword>
<dbReference type="Pfam" id="PF19289">
    <property type="entry name" value="PmbA_TldD_3rd"/>
    <property type="match status" value="1"/>
</dbReference>
<sequence>MQEYFQELKKYLIEKLKPQEEFSCYLSGEESDFCRFNHGKIRQPGIVKQNYLTLRLIKGKKQCEQQVGLSGLRNNDLEILQAALEKLRHSLMFIPDDPHFNIYTQAKQDISTTDDALPTREQFLDDILPVIDKHDFVGYLASGRNWYGLESSFNQSLWSSASSFNLDWSIYLNTDKAVKQNYAGLAWDKNAFESKVDSANDQIKILAKAPKTIQPGSYRAYLAPDALAEIISIVAYRGFGQRFVETKQTCLHKAYSGQDRFHKHVQIFENYESSLTPRFNNLGFPRSGKVSLIKDGLPDQLLVSPSSAQEYGSICTGSDAFEYPVSLEMAAGSLQQKDILTKLHTGLYISNLWYTNFSDLVAGRLTGMTRFACFWVENGEIVAPINVMRFDDSIFNIFGHQLEAITEDRQVFLSTDTYQSRSLRSMHLPGLLVEGINFTL</sequence>
<reference evidence="3" key="1">
    <citation type="submission" date="2017-04" db="EMBL/GenBank/DDBJ databases">
        <authorList>
            <person name="Varghese N."/>
            <person name="Submissions S."/>
        </authorList>
    </citation>
    <scope>NUCLEOTIDE SEQUENCE [LARGE SCALE GENOMIC DNA]</scope>
    <source>
        <strain evidence="3">RKEM611</strain>
    </source>
</reference>
<dbReference type="STRING" id="1513793.SAMN06296036_10642"/>
<dbReference type="SUPFAM" id="SSF111283">
    <property type="entry name" value="Putative modulator of DNA gyrase, PmbA/TldD"/>
    <property type="match status" value="1"/>
</dbReference>
<evidence type="ECO:0000259" key="1">
    <source>
        <dbReference type="Pfam" id="PF19289"/>
    </source>
</evidence>
<keyword evidence="3" id="KW-1185">Reference proteome</keyword>
<proteinExistence type="predicted"/>
<dbReference type="AlphaFoldDB" id="A0A1Y6BKU6"/>
<evidence type="ECO:0000313" key="3">
    <source>
        <dbReference type="Proteomes" id="UP000192907"/>
    </source>
</evidence>
<evidence type="ECO:0000313" key="2">
    <source>
        <dbReference type="EMBL" id="SMF16504.1"/>
    </source>
</evidence>
<dbReference type="OrthoDB" id="9763230at2"/>
<dbReference type="PANTHER" id="PTHR43666">
    <property type="entry name" value="TLDD PROTEIN"/>
    <property type="match status" value="1"/>
</dbReference>
<dbReference type="EMBL" id="FWZT01000006">
    <property type="protein sequence ID" value="SMF16504.1"/>
    <property type="molecule type" value="Genomic_DNA"/>
</dbReference>
<dbReference type="Proteomes" id="UP000192907">
    <property type="component" value="Unassembled WGS sequence"/>
</dbReference>
<feature type="domain" description="Metalloprotease TldD/E C-terminal" evidence="1">
    <location>
        <begin position="215"/>
        <end position="439"/>
    </location>
</feature>
<dbReference type="GO" id="GO:0008237">
    <property type="term" value="F:metallopeptidase activity"/>
    <property type="evidence" value="ECO:0007669"/>
    <property type="project" value="InterPro"/>
</dbReference>
<keyword evidence="2" id="KW-0378">Hydrolase</keyword>
<accession>A0A1Y6BKU6</accession>
<dbReference type="InterPro" id="IPR036059">
    <property type="entry name" value="TldD/PmbA_sf"/>
</dbReference>